<dbReference type="EMBL" id="VTPU01000001">
    <property type="protein sequence ID" value="TZG41342.1"/>
    <property type="molecule type" value="Genomic_DNA"/>
</dbReference>
<keyword evidence="1" id="KW-0479">Metal-binding</keyword>
<gene>
    <name evidence="4" type="ORF">FZZ93_01390</name>
</gene>
<proteinExistence type="predicted"/>
<dbReference type="PANTHER" id="PTHR45953">
    <property type="entry name" value="IDURONATE 2-SULFATASE"/>
    <property type="match status" value="1"/>
</dbReference>
<keyword evidence="4" id="KW-0808">Transferase</keyword>
<evidence type="ECO:0000313" key="5">
    <source>
        <dbReference type="Proteomes" id="UP000324260"/>
    </source>
</evidence>
<dbReference type="InterPro" id="IPR000917">
    <property type="entry name" value="Sulfatase_N"/>
</dbReference>
<feature type="domain" description="Sulfatase N-terminal" evidence="3">
    <location>
        <begin position="7"/>
        <end position="368"/>
    </location>
</feature>
<dbReference type="GO" id="GO:0005737">
    <property type="term" value="C:cytoplasm"/>
    <property type="evidence" value="ECO:0007669"/>
    <property type="project" value="TreeGrafter"/>
</dbReference>
<protein>
    <submittedName>
        <fullName evidence="4">Sulfatase-like hydrolase/transferase</fullName>
    </submittedName>
</protein>
<dbReference type="OrthoDB" id="9803751at2"/>
<evidence type="ECO:0000313" key="4">
    <source>
        <dbReference type="EMBL" id="TZG41342.1"/>
    </source>
</evidence>
<organism evidence="4 5">
    <name type="scientific">Halomonas eurihalina</name>
    <dbReference type="NCBI Taxonomy" id="42566"/>
    <lineage>
        <taxon>Bacteria</taxon>
        <taxon>Pseudomonadati</taxon>
        <taxon>Pseudomonadota</taxon>
        <taxon>Gammaproteobacteria</taxon>
        <taxon>Oceanospirillales</taxon>
        <taxon>Halomonadaceae</taxon>
        <taxon>Halomonas</taxon>
    </lineage>
</organism>
<dbReference type="Proteomes" id="UP000324260">
    <property type="component" value="Unassembled WGS sequence"/>
</dbReference>
<reference evidence="4 5" key="1">
    <citation type="submission" date="2019-08" db="EMBL/GenBank/DDBJ databases">
        <title>Draft Genome Sequence of Halomonas eurihalina Isolated from Preserved Hide-surface.</title>
        <authorList>
            <person name="Hussain S.A."/>
            <person name="Xu A."/>
            <person name="Sarker M."/>
            <person name="Sommers C."/>
        </authorList>
    </citation>
    <scope>NUCLEOTIDE SEQUENCE [LARGE SCALE GENOMIC DNA]</scope>
    <source>
        <strain evidence="4 5">MS1</strain>
    </source>
</reference>
<evidence type="ECO:0000259" key="3">
    <source>
        <dbReference type="Pfam" id="PF00884"/>
    </source>
</evidence>
<keyword evidence="5" id="KW-1185">Reference proteome</keyword>
<dbReference type="SUPFAM" id="SSF53649">
    <property type="entry name" value="Alkaline phosphatase-like"/>
    <property type="match status" value="1"/>
</dbReference>
<evidence type="ECO:0000256" key="2">
    <source>
        <dbReference type="ARBA" id="ARBA00022801"/>
    </source>
</evidence>
<dbReference type="PANTHER" id="PTHR45953:SF1">
    <property type="entry name" value="IDURONATE 2-SULFATASE"/>
    <property type="match status" value="1"/>
</dbReference>
<dbReference type="Pfam" id="PF00884">
    <property type="entry name" value="Sulfatase"/>
    <property type="match status" value="1"/>
</dbReference>
<dbReference type="AlphaFoldDB" id="A0A5D9DDI1"/>
<keyword evidence="2 4" id="KW-0378">Hydrolase</keyword>
<accession>A0A5D9DDI1</accession>
<dbReference type="GO" id="GO:0016740">
    <property type="term" value="F:transferase activity"/>
    <property type="evidence" value="ECO:0007669"/>
    <property type="project" value="UniProtKB-KW"/>
</dbReference>
<comment type="caution">
    <text evidence="4">The sequence shown here is derived from an EMBL/GenBank/DDBJ whole genome shotgun (WGS) entry which is preliminary data.</text>
</comment>
<evidence type="ECO:0000256" key="1">
    <source>
        <dbReference type="ARBA" id="ARBA00022723"/>
    </source>
</evidence>
<dbReference type="RefSeq" id="WP_149320536.1">
    <property type="nucleotide sequence ID" value="NZ_JARWAH010000001.1"/>
</dbReference>
<name>A0A5D9DDI1_HALER</name>
<sequence>MKTESKPNIVFIITDQQRFDTIAALGHDHVITPNLDRLVKEGTTFTRTYAAAPSCAPSRAALFSGLYPHSSGVLRNEDPWRHSWVEQLADDGYRCVNIGKMHTYPYETPLGFHERHVVENKDRNHPSQPFFLDQWDKALWVRGVEKPGRATYKRDIPDYSQRLGAFEWPAADDLHSDNFVGNLAHEWIDRYKIKADEPFFLEVGFPGPHPPYDPTKEALKRYESREIPLPELSREELESQPKPLRTLRKNHIDDDHDAIVHQDNPGMDQIERQRRYYYANVTMIDHQVGELMSALESRGVLDNTVIIFTSDHGDCLNDHWHSQKWTMYEESVHVPAIVWGRGVARNQRVDGLTSLIDFGPTILELAGIEPPPWMEAKTLLPAIRGEQFSGRDFVFSEHAYDFIFSGTELMTMVRDERWKLVEFIDSDEGQLFDMQRDPGEMYNLWDDETVAAIRQHLQEVIAHWRAESALRTATWSAPYR</sequence>
<dbReference type="InterPro" id="IPR017850">
    <property type="entry name" value="Alkaline_phosphatase_core_sf"/>
</dbReference>
<dbReference type="GO" id="GO:0046872">
    <property type="term" value="F:metal ion binding"/>
    <property type="evidence" value="ECO:0007669"/>
    <property type="project" value="UniProtKB-KW"/>
</dbReference>
<dbReference type="GO" id="GO:0008484">
    <property type="term" value="F:sulfuric ester hydrolase activity"/>
    <property type="evidence" value="ECO:0007669"/>
    <property type="project" value="TreeGrafter"/>
</dbReference>
<dbReference type="Gene3D" id="3.40.720.10">
    <property type="entry name" value="Alkaline Phosphatase, subunit A"/>
    <property type="match status" value="1"/>
</dbReference>